<dbReference type="EMBL" id="LXQA010013375">
    <property type="protein sequence ID" value="MCH88035.1"/>
    <property type="molecule type" value="Genomic_DNA"/>
</dbReference>
<feature type="non-terminal residue" evidence="1">
    <location>
        <position position="234"/>
    </location>
</feature>
<dbReference type="Proteomes" id="UP000265520">
    <property type="component" value="Unassembled WGS sequence"/>
</dbReference>
<evidence type="ECO:0000313" key="1">
    <source>
        <dbReference type="EMBL" id="MCH88035.1"/>
    </source>
</evidence>
<dbReference type="AlphaFoldDB" id="A0A392MLS4"/>
<sequence>MASNHSIIEIQPASTLSPTSSTPNSSTPLNPPHLPLHALPEHISVRKREFKKNLISLLSQNFTFLSALVAIVIHPTIHQTIHDTVNDKITSAAIFVVHFTYLYMMFLEMDENRDLVDLSVILLIGLTMIGSSLLFSVISPTLIWFCIVSLKSIGTLCGILLSHPLANASPLIGQGLKSSATLTSGFLLLCGVATAAQVCLNISHAVAVVLDVPAVLVESTFGSSTEEDNNHERQ</sequence>
<keyword evidence="2" id="KW-1185">Reference proteome</keyword>
<evidence type="ECO:0000313" key="2">
    <source>
        <dbReference type="Proteomes" id="UP000265520"/>
    </source>
</evidence>
<proteinExistence type="predicted"/>
<name>A0A392MLS4_9FABA</name>
<accession>A0A392MLS4</accession>
<comment type="caution">
    <text evidence="1">The sequence shown here is derived from an EMBL/GenBank/DDBJ whole genome shotgun (WGS) entry which is preliminary data.</text>
</comment>
<protein>
    <submittedName>
        <fullName evidence="1">Uncharacterized protein</fullName>
    </submittedName>
</protein>
<reference evidence="1 2" key="1">
    <citation type="journal article" date="2018" name="Front. Plant Sci.">
        <title>Red Clover (Trifolium pratense) and Zigzag Clover (T. medium) - A Picture of Genomic Similarities and Differences.</title>
        <authorList>
            <person name="Dluhosova J."/>
            <person name="Istvanek J."/>
            <person name="Nedelnik J."/>
            <person name="Repkova J."/>
        </authorList>
    </citation>
    <scope>NUCLEOTIDE SEQUENCE [LARGE SCALE GENOMIC DNA]</scope>
    <source>
        <strain evidence="2">cv. 10/8</strain>
        <tissue evidence="1">Leaf</tissue>
    </source>
</reference>
<organism evidence="1 2">
    <name type="scientific">Trifolium medium</name>
    <dbReference type="NCBI Taxonomy" id="97028"/>
    <lineage>
        <taxon>Eukaryota</taxon>
        <taxon>Viridiplantae</taxon>
        <taxon>Streptophyta</taxon>
        <taxon>Embryophyta</taxon>
        <taxon>Tracheophyta</taxon>
        <taxon>Spermatophyta</taxon>
        <taxon>Magnoliopsida</taxon>
        <taxon>eudicotyledons</taxon>
        <taxon>Gunneridae</taxon>
        <taxon>Pentapetalae</taxon>
        <taxon>rosids</taxon>
        <taxon>fabids</taxon>
        <taxon>Fabales</taxon>
        <taxon>Fabaceae</taxon>
        <taxon>Papilionoideae</taxon>
        <taxon>50 kb inversion clade</taxon>
        <taxon>NPAAA clade</taxon>
        <taxon>Hologalegina</taxon>
        <taxon>IRL clade</taxon>
        <taxon>Trifolieae</taxon>
        <taxon>Trifolium</taxon>
    </lineage>
</organism>
<gene>
    <name evidence="1" type="ORF">A2U01_0008916</name>
</gene>